<dbReference type="EMBL" id="MTBM01000003">
    <property type="protein sequence ID" value="OSI10991.1"/>
    <property type="molecule type" value="Genomic_DNA"/>
</dbReference>
<dbReference type="RefSeq" id="WP_085363081.1">
    <property type="nucleotide sequence ID" value="NZ_LT906434.1"/>
</dbReference>
<organism evidence="6 8">
    <name type="scientific">Neisseria zoodegmatis</name>
    <dbReference type="NCBI Taxonomy" id="326523"/>
    <lineage>
        <taxon>Bacteria</taxon>
        <taxon>Pseudomonadati</taxon>
        <taxon>Pseudomonadota</taxon>
        <taxon>Betaproteobacteria</taxon>
        <taxon>Neisseriales</taxon>
        <taxon>Neisseriaceae</taxon>
        <taxon>Neisseria</taxon>
    </lineage>
</organism>
<evidence type="ECO:0000256" key="1">
    <source>
        <dbReference type="RuleBase" id="RU003612"/>
    </source>
</evidence>
<name>A0AB38DSD0_9NEIS</name>
<comment type="subcellular location">
    <subcellularLocation>
        <location evidence="2">Cell inner membrane</location>
        <topology evidence="2">Single-pass type I membrane protein</topology>
    </subcellularLocation>
</comment>
<reference evidence="6 8" key="2">
    <citation type="submission" date="2017-06" db="EMBL/GenBank/DDBJ databases">
        <authorList>
            <consortium name="Pathogen Informatics"/>
        </authorList>
    </citation>
    <scope>NUCLEOTIDE SEQUENCE [LARGE SCALE GENOMIC DNA]</scope>
    <source>
        <strain evidence="6 8">NCTC12230</strain>
    </source>
</reference>
<proteinExistence type="inferred from homology"/>
<dbReference type="InterPro" id="IPR007449">
    <property type="entry name" value="ZipA_FtsZ-bd_C"/>
</dbReference>
<comment type="similarity">
    <text evidence="1">Belongs to the ZipA family.</text>
</comment>
<sequence length="422" mass="47658">MNETILIIIVLALVIILGVIAYNMYQENQYRQQVRRQFGHSDKDALLGSKTDFVRDGKSQDQTGVPLRPVRQKDISAPAFEPKDDLFAAKVSQAAANKPDVEIEYEDDFKESVIEPETKEADAAYDFKRVAAPVYSQTKLHGKRKLLLDLHDLPKLELPWFDPRFDYMAYISLSEPQELHTIPRLSSRHRFQIAGCTMDDRFQIAEPIPSVYYQGFIIGLQSISRSGLATTQELEQFGEQVNQFAEKMNGGLLLTDVETFLNVARPLDELCARVDQTIAMHLVSRGTVSGVELRSAVEQLGFELGVDGAFHFPNEKGEPLFTIVTLDNSPFTSSLLDSQTYRGFSMLFDIPHVPAGEKQFNRFMDLAVKLSSNLGLDLVNDKLEELSTQWLKDVRSYVLARQDEMKKVGIEPSGQLAQRLFS</sequence>
<dbReference type="Proteomes" id="UP000193466">
    <property type="component" value="Unassembled WGS sequence"/>
</dbReference>
<evidence type="ECO:0000259" key="4">
    <source>
        <dbReference type="SMART" id="SM00771"/>
    </source>
</evidence>
<comment type="function">
    <text evidence="1">Essential cell division protein that stabilizes the FtsZ protofilaments by cross-linking them and that serves as a cytoplasmic membrane anchor for the Z ring. Also required for the recruitment to the septal ring of downstream cell division proteins.</text>
</comment>
<reference evidence="5 7" key="1">
    <citation type="submission" date="2017-01" db="EMBL/GenBank/DDBJ databases">
        <authorList>
            <person name="Wolfgang W.J."/>
            <person name="Cole J."/>
            <person name="Wroblewski D."/>
            <person name="Mcginnis J."/>
            <person name="Musser K.A."/>
        </authorList>
    </citation>
    <scope>NUCLEOTIDE SEQUENCE [LARGE SCALE GENOMIC DNA]</scope>
    <source>
        <strain evidence="5 7">DSM 21643</strain>
    </source>
</reference>
<gene>
    <name evidence="5" type="ORF">BWD10_03535</name>
    <name evidence="6" type="ORF">SAMEA4504057_01750</name>
</gene>
<keyword evidence="7" id="KW-1185">Reference proteome</keyword>
<dbReference type="GO" id="GO:0090529">
    <property type="term" value="P:cell septum assembly"/>
    <property type="evidence" value="ECO:0007669"/>
    <property type="project" value="InterPro"/>
</dbReference>
<evidence type="ECO:0000313" key="6">
    <source>
        <dbReference type="EMBL" id="SNU80237.1"/>
    </source>
</evidence>
<dbReference type="InterPro" id="IPR036765">
    <property type="entry name" value="ZipA_FtsZ-bd_C_sf"/>
</dbReference>
<dbReference type="Pfam" id="PF04354">
    <property type="entry name" value="ZipA_C"/>
    <property type="match status" value="1"/>
</dbReference>
<keyword evidence="2" id="KW-1003">Cell membrane</keyword>
<dbReference type="Gene3D" id="3.30.1400.10">
    <property type="entry name" value="ZipA, C-terminal FtsZ-binding domain"/>
    <property type="match status" value="1"/>
</dbReference>
<dbReference type="GO" id="GO:0005886">
    <property type="term" value="C:plasma membrane"/>
    <property type="evidence" value="ECO:0007669"/>
    <property type="project" value="UniProtKB-SubCell"/>
</dbReference>
<keyword evidence="1" id="KW-0131">Cell cycle</keyword>
<dbReference type="AlphaFoldDB" id="A0AB38DSD0"/>
<dbReference type="SMART" id="SM00771">
    <property type="entry name" value="ZipA_C"/>
    <property type="match status" value="1"/>
</dbReference>
<evidence type="ECO:0000256" key="3">
    <source>
        <dbReference type="SAM" id="Phobius"/>
    </source>
</evidence>
<evidence type="ECO:0000313" key="7">
    <source>
        <dbReference type="Proteomes" id="UP000193466"/>
    </source>
</evidence>
<feature type="transmembrane region" description="Helical" evidence="3">
    <location>
        <begin position="6"/>
        <end position="25"/>
    </location>
</feature>
<keyword evidence="2" id="KW-0997">Cell inner membrane</keyword>
<dbReference type="Proteomes" id="UP000215033">
    <property type="component" value="Chromosome 1"/>
</dbReference>
<keyword evidence="1 5" id="KW-0132">Cell division</keyword>
<evidence type="ECO:0000313" key="5">
    <source>
        <dbReference type="EMBL" id="OSI10991.1"/>
    </source>
</evidence>
<keyword evidence="2 3" id="KW-0472">Membrane</keyword>
<keyword evidence="3" id="KW-1133">Transmembrane helix</keyword>
<feature type="domain" description="ZipA C-terminal FtsZ-binding" evidence="4">
    <location>
        <begin position="274"/>
        <end position="398"/>
    </location>
</feature>
<evidence type="ECO:0000313" key="8">
    <source>
        <dbReference type="Proteomes" id="UP000215033"/>
    </source>
</evidence>
<dbReference type="EMBL" id="LT906434">
    <property type="protein sequence ID" value="SNU80237.1"/>
    <property type="molecule type" value="Genomic_DNA"/>
</dbReference>
<keyword evidence="2 3" id="KW-0812">Transmembrane</keyword>
<protein>
    <recommendedName>
        <fullName evidence="1">Cell division protein ZipA</fullName>
    </recommendedName>
</protein>
<accession>A0AB38DSD0</accession>
<evidence type="ECO:0000256" key="2">
    <source>
        <dbReference type="RuleBase" id="RU003613"/>
    </source>
</evidence>
<dbReference type="KEGG" id="nzo:SAMEA4504057_1750"/>
<dbReference type="SUPFAM" id="SSF64383">
    <property type="entry name" value="Cell-division protein ZipA, C-terminal domain"/>
    <property type="match status" value="1"/>
</dbReference>